<proteinExistence type="inferred from homology"/>
<gene>
    <name evidence="3" type="ORF">GCM10007350_35540</name>
</gene>
<sequence length="395" mass="45589">MNLPDFRDPAVLLDHVRHTMAFYHPRAIDPSGGFYHFFRDDGSVYDAHTRHLVSSTRFVFNYAMAFRQFGDPAYLDAVRHGVAFMRDAHRDPVSGGYAWQLQWRDGAKSVDDATNHCYGLAFVLLAYSHALMAGVSEARGWLSETWDLMEARFWEPQHGLYADEATPDWQLKPYRGQNANMHACEAMLAAFEATGETRFLDRAELLAHNITERQAALAHGLMWEHYDAGWQVDWDYNRDDKTNIFRPWGYQPGHLTEWAKLLLILERHRPQPWLLPRAEALFDAAMNRAWDAEHGGLCYGFGPQNEICDSDKYFWVQAESLAAAALLAARTGNALYWNDYQRLWAYSWQHFVDHRYGGWYRILRADNSKYSDEKSPAGKVDYHTMGACYEVLGVL</sequence>
<dbReference type="CDD" id="cd00249">
    <property type="entry name" value="AGE"/>
    <property type="match status" value="1"/>
</dbReference>
<keyword evidence="2" id="KW-0413">Isomerase</keyword>
<evidence type="ECO:0000256" key="2">
    <source>
        <dbReference type="ARBA" id="ARBA00023235"/>
    </source>
</evidence>
<reference evidence="4" key="1">
    <citation type="journal article" date="2019" name="Int. J. Syst. Evol. Microbiol.">
        <title>The Global Catalogue of Microorganisms (GCM) 10K type strain sequencing project: providing services to taxonomists for standard genome sequencing and annotation.</title>
        <authorList>
            <consortium name="The Broad Institute Genomics Platform"/>
            <consortium name="The Broad Institute Genome Sequencing Center for Infectious Disease"/>
            <person name="Wu L."/>
            <person name="Ma J."/>
        </authorList>
    </citation>
    <scope>NUCLEOTIDE SEQUENCE [LARGE SCALE GENOMIC DNA]</scope>
    <source>
        <strain evidence="4">KCTC 23701</strain>
    </source>
</reference>
<dbReference type="InterPro" id="IPR012341">
    <property type="entry name" value="6hp_glycosidase-like_sf"/>
</dbReference>
<dbReference type="Gene3D" id="1.50.10.10">
    <property type="match status" value="1"/>
</dbReference>
<organism evidence="3 4">
    <name type="scientific">Jeongeupia chitinilytica</name>
    <dbReference type="NCBI Taxonomy" id="1041641"/>
    <lineage>
        <taxon>Bacteria</taxon>
        <taxon>Pseudomonadati</taxon>
        <taxon>Pseudomonadota</taxon>
        <taxon>Betaproteobacteria</taxon>
        <taxon>Neisseriales</taxon>
        <taxon>Chitinibacteraceae</taxon>
        <taxon>Jeongeupia</taxon>
    </lineage>
</organism>
<comment type="similarity">
    <text evidence="1">Belongs to the N-acylglucosamine 2-epimerase family.</text>
</comment>
<dbReference type="EMBL" id="BMYO01000011">
    <property type="protein sequence ID" value="GHD69157.1"/>
    <property type="molecule type" value="Genomic_DNA"/>
</dbReference>
<name>A0ABQ3H3W0_9NEIS</name>
<dbReference type="InterPro" id="IPR034116">
    <property type="entry name" value="AGE_dom"/>
</dbReference>
<accession>A0ABQ3H3W0</accession>
<dbReference type="Pfam" id="PF07221">
    <property type="entry name" value="GlcNAc_2-epim"/>
    <property type="match status" value="1"/>
</dbReference>
<dbReference type="SUPFAM" id="SSF48208">
    <property type="entry name" value="Six-hairpin glycosidases"/>
    <property type="match status" value="1"/>
</dbReference>
<evidence type="ECO:0000313" key="4">
    <source>
        <dbReference type="Proteomes" id="UP000604737"/>
    </source>
</evidence>
<comment type="caution">
    <text evidence="3">The sequence shown here is derived from an EMBL/GenBank/DDBJ whole genome shotgun (WGS) entry which is preliminary data.</text>
</comment>
<dbReference type="Proteomes" id="UP000604737">
    <property type="component" value="Unassembled WGS sequence"/>
</dbReference>
<dbReference type="InterPro" id="IPR010819">
    <property type="entry name" value="AGE/CE"/>
</dbReference>
<keyword evidence="4" id="KW-1185">Reference proteome</keyword>
<dbReference type="InterPro" id="IPR008928">
    <property type="entry name" value="6-hairpin_glycosidase_sf"/>
</dbReference>
<protein>
    <submittedName>
        <fullName evidence="3">N-acylglucosamine 2-epimerase</fullName>
    </submittedName>
</protein>
<dbReference type="PANTHER" id="PTHR15108">
    <property type="entry name" value="N-ACYLGLUCOSAMINE-2-EPIMERASE"/>
    <property type="match status" value="1"/>
</dbReference>
<evidence type="ECO:0000313" key="3">
    <source>
        <dbReference type="EMBL" id="GHD69157.1"/>
    </source>
</evidence>
<evidence type="ECO:0000256" key="1">
    <source>
        <dbReference type="ARBA" id="ARBA00008558"/>
    </source>
</evidence>
<dbReference type="RefSeq" id="WP_189462304.1">
    <property type="nucleotide sequence ID" value="NZ_BMYO01000011.1"/>
</dbReference>